<feature type="region of interest" description="Disordered" evidence="1">
    <location>
        <begin position="147"/>
        <end position="170"/>
    </location>
</feature>
<keyword evidence="2" id="KW-0472">Membrane</keyword>
<evidence type="ECO:0000313" key="3">
    <source>
        <dbReference type="EMBL" id="CAL8084135.1"/>
    </source>
</evidence>
<reference evidence="3 4" key="1">
    <citation type="submission" date="2024-08" db="EMBL/GenBank/DDBJ databases">
        <authorList>
            <person name="Cucini C."/>
            <person name="Frati F."/>
        </authorList>
    </citation>
    <scope>NUCLEOTIDE SEQUENCE [LARGE SCALE GENOMIC DNA]</scope>
</reference>
<feature type="compositionally biased region" description="Low complexity" evidence="1">
    <location>
        <begin position="158"/>
        <end position="170"/>
    </location>
</feature>
<feature type="transmembrane region" description="Helical" evidence="2">
    <location>
        <begin position="12"/>
        <end position="29"/>
    </location>
</feature>
<keyword evidence="2" id="KW-0812">Transmembrane</keyword>
<comment type="caution">
    <text evidence="3">The sequence shown here is derived from an EMBL/GenBank/DDBJ whole genome shotgun (WGS) entry which is preliminary data.</text>
</comment>
<evidence type="ECO:0000313" key="4">
    <source>
        <dbReference type="Proteomes" id="UP001642540"/>
    </source>
</evidence>
<accession>A0ABP1Q458</accession>
<evidence type="ECO:0000256" key="1">
    <source>
        <dbReference type="SAM" id="MobiDB-lite"/>
    </source>
</evidence>
<protein>
    <submittedName>
        <fullName evidence="3">Uncharacterized protein</fullName>
    </submittedName>
</protein>
<proteinExistence type="predicted"/>
<keyword evidence="4" id="KW-1185">Reference proteome</keyword>
<gene>
    <name evidence="3" type="ORF">ODALV1_LOCUS5711</name>
</gene>
<feature type="compositionally biased region" description="Polar residues" evidence="1">
    <location>
        <begin position="147"/>
        <end position="157"/>
    </location>
</feature>
<dbReference type="EMBL" id="CAXLJM020000017">
    <property type="protein sequence ID" value="CAL8084135.1"/>
    <property type="molecule type" value="Genomic_DNA"/>
</dbReference>
<evidence type="ECO:0000256" key="2">
    <source>
        <dbReference type="SAM" id="Phobius"/>
    </source>
</evidence>
<dbReference type="Proteomes" id="UP001642540">
    <property type="component" value="Unassembled WGS sequence"/>
</dbReference>
<keyword evidence="2" id="KW-1133">Transmembrane helix</keyword>
<organism evidence="3 4">
    <name type="scientific">Orchesella dallaii</name>
    <dbReference type="NCBI Taxonomy" id="48710"/>
    <lineage>
        <taxon>Eukaryota</taxon>
        <taxon>Metazoa</taxon>
        <taxon>Ecdysozoa</taxon>
        <taxon>Arthropoda</taxon>
        <taxon>Hexapoda</taxon>
        <taxon>Collembola</taxon>
        <taxon>Entomobryomorpha</taxon>
        <taxon>Entomobryoidea</taxon>
        <taxon>Orchesellidae</taxon>
        <taxon>Orchesellinae</taxon>
        <taxon>Orchesella</taxon>
    </lineage>
</organism>
<name>A0ABP1Q458_9HEXA</name>
<sequence length="170" mass="18619">MKCNASDTHLQIITVAVVIAALCCLVIPIDKFYRYWKKRHGLGEIVEIRQVTEDRVEVEDSFMDMAAFNDLQESLDNTAASSIAGQRVPTILSLLEFDEDGPDINVLYRKPATITSSISLRSSSDSLHSTTTRQHDTLHSTQAATGSYAHASSLSNPTTTSKVSISSTIE</sequence>